<evidence type="ECO:0000313" key="1">
    <source>
        <dbReference type="EMBL" id="KIM63235.1"/>
    </source>
</evidence>
<protein>
    <submittedName>
        <fullName evidence="1">Uncharacterized protein</fullName>
    </submittedName>
</protein>
<gene>
    <name evidence="1" type="ORF">SCLCIDRAFT_1214341</name>
</gene>
<evidence type="ECO:0000313" key="2">
    <source>
        <dbReference type="Proteomes" id="UP000053989"/>
    </source>
</evidence>
<dbReference type="InParanoid" id="A0A0C3DRE5"/>
<organism evidence="1 2">
    <name type="scientific">Scleroderma citrinum Foug A</name>
    <dbReference type="NCBI Taxonomy" id="1036808"/>
    <lineage>
        <taxon>Eukaryota</taxon>
        <taxon>Fungi</taxon>
        <taxon>Dikarya</taxon>
        <taxon>Basidiomycota</taxon>
        <taxon>Agaricomycotina</taxon>
        <taxon>Agaricomycetes</taxon>
        <taxon>Agaricomycetidae</taxon>
        <taxon>Boletales</taxon>
        <taxon>Sclerodermatineae</taxon>
        <taxon>Sclerodermataceae</taxon>
        <taxon>Scleroderma</taxon>
    </lineage>
</organism>
<dbReference type="EMBL" id="KN822036">
    <property type="protein sequence ID" value="KIM63235.1"/>
    <property type="molecule type" value="Genomic_DNA"/>
</dbReference>
<dbReference type="AlphaFoldDB" id="A0A0C3DRE5"/>
<sequence>MFVLTIVCFSPDFPLRHEKFVLRASRCSSIQMLRMMPPAPSELPHPFAQDMEGH</sequence>
<accession>A0A0C3DRE5</accession>
<dbReference type="HOGENOM" id="CLU_3051743_0_0_1"/>
<name>A0A0C3DRE5_9AGAM</name>
<keyword evidence="2" id="KW-1185">Reference proteome</keyword>
<dbReference type="Proteomes" id="UP000053989">
    <property type="component" value="Unassembled WGS sequence"/>
</dbReference>
<proteinExistence type="predicted"/>
<reference evidence="1 2" key="1">
    <citation type="submission" date="2014-04" db="EMBL/GenBank/DDBJ databases">
        <authorList>
            <consortium name="DOE Joint Genome Institute"/>
            <person name="Kuo A."/>
            <person name="Kohler A."/>
            <person name="Nagy L.G."/>
            <person name="Floudas D."/>
            <person name="Copeland A."/>
            <person name="Barry K.W."/>
            <person name="Cichocki N."/>
            <person name="Veneault-Fourrey C."/>
            <person name="LaButti K."/>
            <person name="Lindquist E.A."/>
            <person name="Lipzen A."/>
            <person name="Lundell T."/>
            <person name="Morin E."/>
            <person name="Murat C."/>
            <person name="Sun H."/>
            <person name="Tunlid A."/>
            <person name="Henrissat B."/>
            <person name="Grigoriev I.V."/>
            <person name="Hibbett D.S."/>
            <person name="Martin F."/>
            <person name="Nordberg H.P."/>
            <person name="Cantor M.N."/>
            <person name="Hua S.X."/>
        </authorList>
    </citation>
    <scope>NUCLEOTIDE SEQUENCE [LARGE SCALE GENOMIC DNA]</scope>
    <source>
        <strain evidence="1 2">Foug A</strain>
    </source>
</reference>
<reference evidence="2" key="2">
    <citation type="submission" date="2015-01" db="EMBL/GenBank/DDBJ databases">
        <title>Evolutionary Origins and Diversification of the Mycorrhizal Mutualists.</title>
        <authorList>
            <consortium name="DOE Joint Genome Institute"/>
            <consortium name="Mycorrhizal Genomics Consortium"/>
            <person name="Kohler A."/>
            <person name="Kuo A."/>
            <person name="Nagy L.G."/>
            <person name="Floudas D."/>
            <person name="Copeland A."/>
            <person name="Barry K.W."/>
            <person name="Cichocki N."/>
            <person name="Veneault-Fourrey C."/>
            <person name="LaButti K."/>
            <person name="Lindquist E.A."/>
            <person name="Lipzen A."/>
            <person name="Lundell T."/>
            <person name="Morin E."/>
            <person name="Murat C."/>
            <person name="Riley R."/>
            <person name="Ohm R."/>
            <person name="Sun H."/>
            <person name="Tunlid A."/>
            <person name="Henrissat B."/>
            <person name="Grigoriev I.V."/>
            <person name="Hibbett D.S."/>
            <person name="Martin F."/>
        </authorList>
    </citation>
    <scope>NUCLEOTIDE SEQUENCE [LARGE SCALE GENOMIC DNA]</scope>
    <source>
        <strain evidence="2">Foug A</strain>
    </source>
</reference>